<reference evidence="1" key="1">
    <citation type="submission" date="2021-06" db="EMBL/GenBank/DDBJ databases">
        <authorList>
            <person name="Kallberg Y."/>
            <person name="Tangrot J."/>
            <person name="Rosling A."/>
        </authorList>
    </citation>
    <scope>NUCLEOTIDE SEQUENCE</scope>
    <source>
        <strain evidence="1">AU212A</strain>
    </source>
</reference>
<proteinExistence type="predicted"/>
<keyword evidence="2" id="KW-1185">Reference proteome</keyword>
<evidence type="ECO:0000313" key="1">
    <source>
        <dbReference type="EMBL" id="CAG8434439.1"/>
    </source>
</evidence>
<protein>
    <submittedName>
        <fullName evidence="1">5238_t:CDS:1</fullName>
    </submittedName>
</protein>
<dbReference type="Proteomes" id="UP000789860">
    <property type="component" value="Unassembled WGS sequence"/>
</dbReference>
<accession>A0ACA9JTZ7</accession>
<comment type="caution">
    <text evidence="1">The sequence shown here is derived from an EMBL/GenBank/DDBJ whole genome shotgun (WGS) entry which is preliminary data.</text>
</comment>
<evidence type="ECO:0000313" key="2">
    <source>
        <dbReference type="Proteomes" id="UP000789860"/>
    </source>
</evidence>
<gene>
    <name evidence="1" type="ORF">SCALOS_LOCUS72</name>
</gene>
<name>A0ACA9JTZ7_9GLOM</name>
<organism evidence="1 2">
    <name type="scientific">Scutellospora calospora</name>
    <dbReference type="NCBI Taxonomy" id="85575"/>
    <lineage>
        <taxon>Eukaryota</taxon>
        <taxon>Fungi</taxon>
        <taxon>Fungi incertae sedis</taxon>
        <taxon>Mucoromycota</taxon>
        <taxon>Glomeromycotina</taxon>
        <taxon>Glomeromycetes</taxon>
        <taxon>Diversisporales</taxon>
        <taxon>Gigasporaceae</taxon>
        <taxon>Scutellospora</taxon>
    </lineage>
</organism>
<sequence length="657" mass="79030">MSENRFLHICYTSYHCYGCRDNFQYKQRKKEFTQEEREDLNKKDKILICCLCDKKHFRCKSKKYDKCCKRNACDSYLCKHCLENGIDCKYTIVQSLEELKSFIKYNLIAYAGQLEYTKEGKDYTIWIPEKKVRSDSDENILYATKEYNPCVRHKKRECKCHHGDNICEICNDECSEKTKSRIEGLSSEVRPFKFGNFRYIGDKECNNQDNDEIENNDMEDDNDNRDGKDNIDHKTELQRKKNEEFDAIIKRNKMLLDSHTPLEVFKRNRGKVTYSSNYSNIGKIYRNVREEKMNLRSDRFWHPFTVYIYGPGGSGKTGFIKALFRDELYDKPKKKRNSSNWWNKYKGQKIVLLDEFYTKIDWDNIVNILNDNICDVELKHGGFVPFIAKYVFLTNTKPPEEAYNFGQNGHEEDSNKCSFEQFDRRLDIIIEFRGDEQKFRNMEWDVEYNNSKYTVDKILEKAEVFTEGLDDYPNCKKMVEYRQIKRKKSNDELINNKMSLKRKRELEDYRKNDYILNNNISVEEIIMNPRLMPSGRFWHPLTFYFYGFGAEIVRELFGDELYDKPDIKKNRIGWDSIVNILNDTEHSVEIRYGRFKYFLAKYIFMTDMKLPQETYNFNGKGWENWSQFERRLDYIIEFKDNKFIFHKGNRDKFLNME</sequence>
<dbReference type="EMBL" id="CAJVPM010000021">
    <property type="protein sequence ID" value="CAG8434439.1"/>
    <property type="molecule type" value="Genomic_DNA"/>
</dbReference>